<evidence type="ECO:0000256" key="2">
    <source>
        <dbReference type="ARBA" id="ARBA00023125"/>
    </source>
</evidence>
<dbReference type="SUPFAM" id="SSF53822">
    <property type="entry name" value="Periplasmic binding protein-like I"/>
    <property type="match status" value="1"/>
</dbReference>
<evidence type="ECO:0000256" key="3">
    <source>
        <dbReference type="ARBA" id="ARBA00023163"/>
    </source>
</evidence>
<organism evidence="6 7">
    <name type="scientific">Xylanibacter ruminicola</name>
    <name type="common">Prevotella ruminicola</name>
    <dbReference type="NCBI Taxonomy" id="839"/>
    <lineage>
        <taxon>Bacteria</taxon>
        <taxon>Pseudomonadati</taxon>
        <taxon>Bacteroidota</taxon>
        <taxon>Bacteroidia</taxon>
        <taxon>Bacteroidales</taxon>
        <taxon>Prevotellaceae</taxon>
        <taxon>Xylanibacter</taxon>
    </lineage>
</organism>
<dbReference type="InterPro" id="IPR012318">
    <property type="entry name" value="HTH_CRP"/>
</dbReference>
<dbReference type="InterPro" id="IPR010982">
    <property type="entry name" value="Lambda_DNA-bd_dom_sf"/>
</dbReference>
<dbReference type="Gene3D" id="3.40.50.2300">
    <property type="match status" value="2"/>
</dbReference>
<dbReference type="EMBL" id="FNRF01000001">
    <property type="protein sequence ID" value="SDZ97508.1"/>
    <property type="molecule type" value="Genomic_DNA"/>
</dbReference>
<dbReference type="GO" id="GO:0000976">
    <property type="term" value="F:transcription cis-regulatory region binding"/>
    <property type="evidence" value="ECO:0007669"/>
    <property type="project" value="TreeGrafter"/>
</dbReference>
<dbReference type="Proteomes" id="UP000182257">
    <property type="component" value="Unassembled WGS sequence"/>
</dbReference>
<proteinExistence type="predicted"/>
<dbReference type="PROSITE" id="PS50932">
    <property type="entry name" value="HTH_LACI_2"/>
    <property type="match status" value="1"/>
</dbReference>
<dbReference type="RefSeq" id="WP_074759826.1">
    <property type="nucleotide sequence ID" value="NZ_FNRF01000001.1"/>
</dbReference>
<dbReference type="OrthoDB" id="9803256at2"/>
<dbReference type="AlphaFoldDB" id="A0A1H3XG18"/>
<dbReference type="Pfam" id="PF00356">
    <property type="entry name" value="LacI"/>
    <property type="match status" value="1"/>
</dbReference>
<feature type="domain" description="HTH crp-type" evidence="5">
    <location>
        <begin position="1"/>
        <end position="45"/>
    </location>
</feature>
<accession>A0A1H3XG18</accession>
<dbReference type="InterPro" id="IPR000843">
    <property type="entry name" value="HTH_LacI"/>
</dbReference>
<keyword evidence="1" id="KW-0805">Transcription regulation</keyword>
<name>A0A1H3XG18_XYLRU</name>
<dbReference type="SUPFAM" id="SSF47413">
    <property type="entry name" value="lambda repressor-like DNA-binding domains"/>
    <property type="match status" value="1"/>
</dbReference>
<sequence length="332" mass="37424">MKRISQREIANLLGVNVSTVSRALRGLEGVSQELRQKILSLAKEQGYRPNPFAVSLRYDTTRTIGIVVPDVSFNHYAHIVKRIEAEARKVGYMCIITDSDDKYENEKNCIDLLVNMHVEGIIVCLAQETTDFSHIQHLRKIHMPVVLFDRDAAIDISSVIINDAESAREVTNRLIDSGAKRIAFLGGPNKMKQTSERKHGYLEALRERGIPIQKELVKCNFISFNSGLSDTNDLLDLPEPPDAIIASHGMLTTSAMKAIESRRLRIPDDISIVGYMSDWISDVLTPRVSFVEQNQKEMGIKAFKLLHDQMDGDTCVQHVIVKARLELRDSTR</sequence>
<protein>
    <submittedName>
        <fullName evidence="6">Transcriptional regulator, LacI family</fullName>
    </submittedName>
</protein>
<evidence type="ECO:0000259" key="4">
    <source>
        <dbReference type="PROSITE" id="PS50932"/>
    </source>
</evidence>
<evidence type="ECO:0000313" key="6">
    <source>
        <dbReference type="EMBL" id="SDZ97508.1"/>
    </source>
</evidence>
<keyword evidence="2" id="KW-0238">DNA-binding</keyword>
<dbReference type="PANTHER" id="PTHR30146">
    <property type="entry name" value="LACI-RELATED TRANSCRIPTIONAL REPRESSOR"/>
    <property type="match status" value="1"/>
</dbReference>
<dbReference type="Pfam" id="PF00532">
    <property type="entry name" value="Peripla_BP_1"/>
    <property type="match status" value="1"/>
</dbReference>
<evidence type="ECO:0000256" key="1">
    <source>
        <dbReference type="ARBA" id="ARBA00023015"/>
    </source>
</evidence>
<dbReference type="PANTHER" id="PTHR30146:SF109">
    <property type="entry name" value="HTH-TYPE TRANSCRIPTIONAL REGULATOR GALS"/>
    <property type="match status" value="1"/>
</dbReference>
<dbReference type="GO" id="GO:0003700">
    <property type="term" value="F:DNA-binding transcription factor activity"/>
    <property type="evidence" value="ECO:0007669"/>
    <property type="project" value="TreeGrafter"/>
</dbReference>
<evidence type="ECO:0000313" key="7">
    <source>
        <dbReference type="Proteomes" id="UP000182257"/>
    </source>
</evidence>
<evidence type="ECO:0000259" key="5">
    <source>
        <dbReference type="PROSITE" id="PS51063"/>
    </source>
</evidence>
<dbReference type="InterPro" id="IPR028082">
    <property type="entry name" value="Peripla_BP_I"/>
</dbReference>
<keyword evidence="3" id="KW-0804">Transcription</keyword>
<reference evidence="6 7" key="1">
    <citation type="submission" date="2016-10" db="EMBL/GenBank/DDBJ databases">
        <authorList>
            <person name="de Groot N.N."/>
        </authorList>
    </citation>
    <scope>NUCLEOTIDE SEQUENCE [LARGE SCALE GENOMIC DNA]</scope>
    <source>
        <strain evidence="6 7">D31d</strain>
    </source>
</reference>
<dbReference type="PROSITE" id="PS51063">
    <property type="entry name" value="HTH_CRP_2"/>
    <property type="match status" value="1"/>
</dbReference>
<dbReference type="CDD" id="cd06267">
    <property type="entry name" value="PBP1_LacI_sugar_binding-like"/>
    <property type="match status" value="1"/>
</dbReference>
<dbReference type="Gene3D" id="1.10.260.40">
    <property type="entry name" value="lambda repressor-like DNA-binding domains"/>
    <property type="match status" value="1"/>
</dbReference>
<feature type="domain" description="HTH lacI-type" evidence="4">
    <location>
        <begin position="4"/>
        <end position="58"/>
    </location>
</feature>
<dbReference type="SMART" id="SM00354">
    <property type="entry name" value="HTH_LACI"/>
    <property type="match status" value="1"/>
</dbReference>
<gene>
    <name evidence="6" type="ORF">SAMN05216462_0171</name>
</gene>
<dbReference type="CDD" id="cd01392">
    <property type="entry name" value="HTH_LacI"/>
    <property type="match status" value="1"/>
</dbReference>
<dbReference type="InterPro" id="IPR001761">
    <property type="entry name" value="Peripla_BP/Lac1_sug-bd_dom"/>
</dbReference>